<dbReference type="KEGG" id="hro:HELRODRAFT_191775"/>
<dbReference type="EMBL" id="KB096502">
    <property type="protein sequence ID" value="ESO04433.1"/>
    <property type="molecule type" value="Genomic_DNA"/>
</dbReference>
<dbReference type="HOGENOM" id="CLU_1231089_0_0_1"/>
<reference evidence="4" key="1">
    <citation type="submission" date="2012-12" db="EMBL/GenBank/DDBJ databases">
        <authorList>
            <person name="Hellsten U."/>
            <person name="Grimwood J."/>
            <person name="Chapman J.A."/>
            <person name="Shapiro H."/>
            <person name="Aerts A."/>
            <person name="Otillar R.P."/>
            <person name="Terry A.Y."/>
            <person name="Boore J.L."/>
            <person name="Simakov O."/>
            <person name="Marletaz F."/>
            <person name="Cho S.-J."/>
            <person name="Edsinger-Gonzales E."/>
            <person name="Havlak P."/>
            <person name="Kuo D.-H."/>
            <person name="Larsson T."/>
            <person name="Lv J."/>
            <person name="Arendt D."/>
            <person name="Savage R."/>
            <person name="Osoegawa K."/>
            <person name="de Jong P."/>
            <person name="Lindberg D.R."/>
            <person name="Seaver E.C."/>
            <person name="Weisblat D.A."/>
            <person name="Putnam N.H."/>
            <person name="Grigoriev I.V."/>
            <person name="Rokhsar D.S."/>
        </authorList>
    </citation>
    <scope>NUCLEOTIDE SEQUENCE</scope>
</reference>
<evidence type="ECO:0000313" key="3">
    <source>
        <dbReference type="EnsemblMetazoa" id="HelroP191775"/>
    </source>
</evidence>
<dbReference type="EnsemblMetazoa" id="HelroT191775">
    <property type="protein sequence ID" value="HelroP191775"/>
    <property type="gene ID" value="HelroG191775"/>
</dbReference>
<evidence type="ECO:0000313" key="4">
    <source>
        <dbReference type="Proteomes" id="UP000015101"/>
    </source>
</evidence>
<reference evidence="3" key="3">
    <citation type="submission" date="2015-06" db="UniProtKB">
        <authorList>
            <consortium name="EnsemblMetazoa"/>
        </authorList>
    </citation>
    <scope>IDENTIFICATION</scope>
</reference>
<name>T1FTB1_HELRO</name>
<proteinExistence type="predicted"/>
<accession>T1FTB1</accession>
<feature type="compositionally biased region" description="Basic and acidic residues" evidence="1">
    <location>
        <begin position="77"/>
        <end position="94"/>
    </location>
</feature>
<gene>
    <name evidence="3" type="primary">20212058</name>
    <name evidence="2" type="ORF">HELRODRAFT_191775</name>
</gene>
<dbReference type="AlphaFoldDB" id="T1FTB1"/>
<reference evidence="2 4" key="2">
    <citation type="journal article" date="2013" name="Nature">
        <title>Insights into bilaterian evolution from three spiralian genomes.</title>
        <authorList>
            <person name="Simakov O."/>
            <person name="Marletaz F."/>
            <person name="Cho S.J."/>
            <person name="Edsinger-Gonzales E."/>
            <person name="Havlak P."/>
            <person name="Hellsten U."/>
            <person name="Kuo D.H."/>
            <person name="Larsson T."/>
            <person name="Lv J."/>
            <person name="Arendt D."/>
            <person name="Savage R."/>
            <person name="Osoegawa K."/>
            <person name="de Jong P."/>
            <person name="Grimwood J."/>
            <person name="Chapman J.A."/>
            <person name="Shapiro H."/>
            <person name="Aerts A."/>
            <person name="Otillar R.P."/>
            <person name="Terry A.Y."/>
            <person name="Boore J.L."/>
            <person name="Grigoriev I.V."/>
            <person name="Lindberg D.R."/>
            <person name="Seaver E.C."/>
            <person name="Weisblat D.A."/>
            <person name="Putnam N.H."/>
            <person name="Rokhsar D.S."/>
        </authorList>
    </citation>
    <scope>NUCLEOTIDE SEQUENCE</scope>
</reference>
<keyword evidence="4" id="KW-1185">Reference proteome</keyword>
<feature type="compositionally biased region" description="Low complexity" evidence="1">
    <location>
        <begin position="58"/>
        <end position="75"/>
    </location>
</feature>
<sequence length="225" mass="26376">MSINIQQHYNDICFNSLTSLHKLPKNVGDDNSDEDDDEEDDDDNNNSLNNDNDDNVPQQQQQQQSQLPQQQPKSKQQTREREHLLSHERQQEDRRKLQNMQELLDVQRKFQQFQQDLQQRKLLKAQNSQQLSPTDEEINLLMERAGFIEERGWSRIFGGKWWFIEPSVASFTFMCCLLAMINGALTAGYVSRWQLKAFCQFSNIADEANGDISQEKILKLKSSYF</sequence>
<dbReference type="InParanoid" id="T1FTB1"/>
<evidence type="ECO:0000256" key="1">
    <source>
        <dbReference type="SAM" id="MobiDB-lite"/>
    </source>
</evidence>
<dbReference type="RefSeq" id="XP_009017702.1">
    <property type="nucleotide sequence ID" value="XM_009019454.1"/>
</dbReference>
<evidence type="ECO:0000313" key="2">
    <source>
        <dbReference type="EMBL" id="ESO04433.1"/>
    </source>
</evidence>
<dbReference type="Proteomes" id="UP000015101">
    <property type="component" value="Unassembled WGS sequence"/>
</dbReference>
<dbReference type="GeneID" id="20212058"/>
<protein>
    <submittedName>
        <fullName evidence="2 3">Uncharacterized protein</fullName>
    </submittedName>
</protein>
<feature type="region of interest" description="Disordered" evidence="1">
    <location>
        <begin position="25"/>
        <end position="94"/>
    </location>
</feature>
<dbReference type="EMBL" id="AMQM01004371">
    <property type="status" value="NOT_ANNOTATED_CDS"/>
    <property type="molecule type" value="Genomic_DNA"/>
</dbReference>
<dbReference type="CTD" id="20212058"/>
<feature type="compositionally biased region" description="Acidic residues" evidence="1">
    <location>
        <begin position="30"/>
        <end position="44"/>
    </location>
</feature>
<organism evidence="3 4">
    <name type="scientific">Helobdella robusta</name>
    <name type="common">Californian leech</name>
    <dbReference type="NCBI Taxonomy" id="6412"/>
    <lineage>
        <taxon>Eukaryota</taxon>
        <taxon>Metazoa</taxon>
        <taxon>Spiralia</taxon>
        <taxon>Lophotrochozoa</taxon>
        <taxon>Annelida</taxon>
        <taxon>Clitellata</taxon>
        <taxon>Hirudinea</taxon>
        <taxon>Rhynchobdellida</taxon>
        <taxon>Glossiphoniidae</taxon>
        <taxon>Helobdella</taxon>
    </lineage>
</organism>